<dbReference type="AlphaFoldDB" id="A0A2P4S9C8"/>
<keyword evidence="3" id="KW-1185">Reference proteome</keyword>
<keyword evidence="1" id="KW-0472">Membrane</keyword>
<gene>
    <name evidence="2" type="ORF">CIB84_015545</name>
</gene>
<keyword evidence="1" id="KW-1133">Transmembrane helix</keyword>
<evidence type="ECO:0000313" key="2">
    <source>
        <dbReference type="EMBL" id="POI20708.1"/>
    </source>
</evidence>
<accession>A0A2P4S9C8</accession>
<dbReference type="EMBL" id="PPHD01079234">
    <property type="protein sequence ID" value="POI20708.1"/>
    <property type="molecule type" value="Genomic_DNA"/>
</dbReference>
<sequence>MGTGSAQPAAAIRSCGCAAELTDTSSGGRGRTHSDRSHPSQLVPTLLGTAVPSLCAGICLFPAVLQLFLHKLTQLCC</sequence>
<organism evidence="2 3">
    <name type="scientific">Bambusicola thoracicus</name>
    <name type="common">Chinese bamboo-partridge</name>
    <name type="synonym">Perdix thoracica</name>
    <dbReference type="NCBI Taxonomy" id="9083"/>
    <lineage>
        <taxon>Eukaryota</taxon>
        <taxon>Metazoa</taxon>
        <taxon>Chordata</taxon>
        <taxon>Craniata</taxon>
        <taxon>Vertebrata</taxon>
        <taxon>Euteleostomi</taxon>
        <taxon>Archelosauria</taxon>
        <taxon>Archosauria</taxon>
        <taxon>Dinosauria</taxon>
        <taxon>Saurischia</taxon>
        <taxon>Theropoda</taxon>
        <taxon>Coelurosauria</taxon>
        <taxon>Aves</taxon>
        <taxon>Neognathae</taxon>
        <taxon>Galloanserae</taxon>
        <taxon>Galliformes</taxon>
        <taxon>Phasianidae</taxon>
        <taxon>Perdicinae</taxon>
        <taxon>Bambusicola</taxon>
    </lineage>
</organism>
<protein>
    <submittedName>
        <fullName evidence="2">Uncharacterized protein</fullName>
    </submittedName>
</protein>
<proteinExistence type="predicted"/>
<keyword evidence="1" id="KW-0812">Transmembrane</keyword>
<reference evidence="2 3" key="1">
    <citation type="submission" date="2018-01" db="EMBL/GenBank/DDBJ databases">
        <title>Comparison of the Chinese Bamboo Partridge and Red Junglefowl genome sequences highlights the importance of demography in genome evolution.</title>
        <authorList>
            <person name="Tiley G.P."/>
            <person name="Kimball R.T."/>
            <person name="Braun E.L."/>
            <person name="Burleigh J.G."/>
        </authorList>
    </citation>
    <scope>NUCLEOTIDE SEQUENCE [LARGE SCALE GENOMIC DNA]</scope>
    <source>
        <strain evidence="2">RTK389</strain>
        <tissue evidence="2">Blood</tissue>
    </source>
</reference>
<evidence type="ECO:0000256" key="1">
    <source>
        <dbReference type="SAM" id="Phobius"/>
    </source>
</evidence>
<feature type="transmembrane region" description="Helical" evidence="1">
    <location>
        <begin position="46"/>
        <end position="69"/>
    </location>
</feature>
<comment type="caution">
    <text evidence="2">The sequence shown here is derived from an EMBL/GenBank/DDBJ whole genome shotgun (WGS) entry which is preliminary data.</text>
</comment>
<dbReference type="Proteomes" id="UP000237246">
    <property type="component" value="Unassembled WGS sequence"/>
</dbReference>
<name>A0A2P4S9C8_BAMTH</name>
<evidence type="ECO:0000313" key="3">
    <source>
        <dbReference type="Proteomes" id="UP000237246"/>
    </source>
</evidence>